<sequence>MSRLLPLLFLFFLQMVAAQFQFFDGMFGGQRQQQQQYHSGASQWAAHLESVSCSRYLCPATLDCVGSPVECPCPDPEDIKCTIPDADDSSAATVVCVRGTEECRQVERLTRVA</sequence>
<dbReference type="PANTHER" id="PTHR38425:SF1">
    <property type="entry name" value="LONG CHRONOLOGICAL LIFESPAN PROTEIN 2"/>
    <property type="match status" value="1"/>
</dbReference>
<evidence type="ECO:0000256" key="1">
    <source>
        <dbReference type="ARBA" id="ARBA00010545"/>
    </source>
</evidence>
<comment type="caution">
    <text evidence="5">The sequence shown here is derived from an EMBL/GenBank/DDBJ whole genome shotgun (WGS) entry which is preliminary data.</text>
</comment>
<accession>A0AAD7FU11</accession>
<protein>
    <recommendedName>
        <fullName evidence="2">Long chronological lifespan protein 2</fullName>
    </recommendedName>
</protein>
<keyword evidence="3 4" id="KW-0732">Signal</keyword>
<reference evidence="5" key="1">
    <citation type="submission" date="2023-03" db="EMBL/GenBank/DDBJ databases">
        <title>Massive genome expansion in bonnet fungi (Mycena s.s.) driven by repeated elements and novel gene families across ecological guilds.</title>
        <authorList>
            <consortium name="Lawrence Berkeley National Laboratory"/>
            <person name="Harder C.B."/>
            <person name="Miyauchi S."/>
            <person name="Viragh M."/>
            <person name="Kuo A."/>
            <person name="Thoen E."/>
            <person name="Andreopoulos B."/>
            <person name="Lu D."/>
            <person name="Skrede I."/>
            <person name="Drula E."/>
            <person name="Henrissat B."/>
            <person name="Morin E."/>
            <person name="Kohler A."/>
            <person name="Barry K."/>
            <person name="LaButti K."/>
            <person name="Morin E."/>
            <person name="Salamov A."/>
            <person name="Lipzen A."/>
            <person name="Mereny Z."/>
            <person name="Hegedus B."/>
            <person name="Baldrian P."/>
            <person name="Stursova M."/>
            <person name="Weitz H."/>
            <person name="Taylor A."/>
            <person name="Grigoriev I.V."/>
            <person name="Nagy L.G."/>
            <person name="Martin F."/>
            <person name="Kauserud H."/>
        </authorList>
    </citation>
    <scope>NUCLEOTIDE SEQUENCE</scope>
    <source>
        <strain evidence="5">9284</strain>
    </source>
</reference>
<dbReference type="GO" id="GO:0036503">
    <property type="term" value="P:ERAD pathway"/>
    <property type="evidence" value="ECO:0007669"/>
    <property type="project" value="TreeGrafter"/>
</dbReference>
<keyword evidence="6" id="KW-1185">Reference proteome</keyword>
<dbReference type="AlphaFoldDB" id="A0AAD7FU11"/>
<name>A0AAD7FU11_9AGAR</name>
<evidence type="ECO:0000256" key="4">
    <source>
        <dbReference type="SAM" id="SignalP"/>
    </source>
</evidence>
<dbReference type="InterPro" id="IPR034543">
    <property type="entry name" value="LCL2"/>
</dbReference>
<proteinExistence type="inferred from homology"/>
<dbReference type="PANTHER" id="PTHR38425">
    <property type="entry name" value="LONG CHRONOLOGICAL LIFESPAN PROTEIN 2"/>
    <property type="match status" value="1"/>
</dbReference>
<organism evidence="5 6">
    <name type="scientific">Roridomyces roridus</name>
    <dbReference type="NCBI Taxonomy" id="1738132"/>
    <lineage>
        <taxon>Eukaryota</taxon>
        <taxon>Fungi</taxon>
        <taxon>Dikarya</taxon>
        <taxon>Basidiomycota</taxon>
        <taxon>Agaricomycotina</taxon>
        <taxon>Agaricomycetes</taxon>
        <taxon>Agaricomycetidae</taxon>
        <taxon>Agaricales</taxon>
        <taxon>Marasmiineae</taxon>
        <taxon>Mycenaceae</taxon>
        <taxon>Roridomyces</taxon>
    </lineage>
</organism>
<dbReference type="EMBL" id="JARKIF010000005">
    <property type="protein sequence ID" value="KAJ7639018.1"/>
    <property type="molecule type" value="Genomic_DNA"/>
</dbReference>
<feature type="chain" id="PRO_5041905901" description="Long chronological lifespan protein 2" evidence="4">
    <location>
        <begin position="19"/>
        <end position="113"/>
    </location>
</feature>
<evidence type="ECO:0000313" key="6">
    <source>
        <dbReference type="Proteomes" id="UP001221142"/>
    </source>
</evidence>
<comment type="similarity">
    <text evidence="1">Belongs to the LCL2 family.</text>
</comment>
<evidence type="ECO:0000256" key="2">
    <source>
        <dbReference type="ARBA" id="ARBA00018534"/>
    </source>
</evidence>
<feature type="signal peptide" evidence="4">
    <location>
        <begin position="1"/>
        <end position="18"/>
    </location>
</feature>
<gene>
    <name evidence="5" type="ORF">FB45DRAFT_904494</name>
</gene>
<evidence type="ECO:0000256" key="3">
    <source>
        <dbReference type="ARBA" id="ARBA00022729"/>
    </source>
</evidence>
<evidence type="ECO:0000313" key="5">
    <source>
        <dbReference type="EMBL" id="KAJ7639018.1"/>
    </source>
</evidence>
<dbReference type="Proteomes" id="UP001221142">
    <property type="component" value="Unassembled WGS sequence"/>
</dbReference>